<name>A0AC61QXD3_9FIRM</name>
<dbReference type="EMBL" id="SRZB01000045">
    <property type="protein sequence ID" value="TGX96852.1"/>
    <property type="molecule type" value="Genomic_DNA"/>
</dbReference>
<dbReference type="Proteomes" id="UP000307720">
    <property type="component" value="Unassembled WGS sequence"/>
</dbReference>
<protein>
    <submittedName>
        <fullName evidence="1">Uncharacterized protein</fullName>
    </submittedName>
</protein>
<proteinExistence type="predicted"/>
<keyword evidence="2" id="KW-1185">Reference proteome</keyword>
<evidence type="ECO:0000313" key="2">
    <source>
        <dbReference type="Proteomes" id="UP000307720"/>
    </source>
</evidence>
<accession>A0AC61QXD3</accession>
<evidence type="ECO:0000313" key="1">
    <source>
        <dbReference type="EMBL" id="TGX96852.1"/>
    </source>
</evidence>
<gene>
    <name evidence="1" type="ORF">E5357_14775</name>
</gene>
<reference evidence="1" key="1">
    <citation type="submission" date="2019-04" db="EMBL/GenBank/DDBJ databases">
        <title>Microbes associate with the intestines of laboratory mice.</title>
        <authorList>
            <person name="Navarre W."/>
            <person name="Wong E."/>
            <person name="Huang K."/>
            <person name="Tropini C."/>
            <person name="Ng K."/>
            <person name="Yu B."/>
        </authorList>
    </citation>
    <scope>NUCLEOTIDE SEQUENCE</scope>
    <source>
        <strain evidence="1">NM72_1-8</strain>
    </source>
</reference>
<organism evidence="1 2">
    <name type="scientific">Hominisplanchenecus murintestinalis</name>
    <dbReference type="NCBI Taxonomy" id="2941517"/>
    <lineage>
        <taxon>Bacteria</taxon>
        <taxon>Bacillati</taxon>
        <taxon>Bacillota</taxon>
        <taxon>Clostridia</taxon>
        <taxon>Lachnospirales</taxon>
        <taxon>Lachnospiraceae</taxon>
        <taxon>Hominisplanchenecus</taxon>
    </lineage>
</organism>
<sequence length="76" mass="8672">MKYKCIKEMCLPKCDGDGFEIPNEYGFVTVGSIWERDDRGNLIGGDVHLDSLNDDCDFGWIEMSFEELGENFELIA</sequence>
<comment type="caution">
    <text evidence="1">The sequence shown here is derived from an EMBL/GenBank/DDBJ whole genome shotgun (WGS) entry which is preliminary data.</text>
</comment>